<keyword evidence="1" id="KW-0472">Membrane</keyword>
<evidence type="ECO:0000256" key="1">
    <source>
        <dbReference type="SAM" id="Phobius"/>
    </source>
</evidence>
<dbReference type="Proteomes" id="UP000467840">
    <property type="component" value="Chromosome 7"/>
</dbReference>
<protein>
    <submittedName>
        <fullName evidence="2">Uncharacterized protein</fullName>
    </submittedName>
</protein>
<keyword evidence="3" id="KW-1185">Reference proteome</keyword>
<evidence type="ECO:0000313" key="2">
    <source>
        <dbReference type="EMBL" id="KAF2296320.1"/>
    </source>
</evidence>
<reference evidence="2 3" key="1">
    <citation type="journal article" date="2020" name="Mol. Plant">
        <title>The Chromosome-Based Rubber Tree Genome Provides New Insights into Spurge Genome Evolution and Rubber Biosynthesis.</title>
        <authorList>
            <person name="Liu J."/>
            <person name="Shi C."/>
            <person name="Shi C.C."/>
            <person name="Li W."/>
            <person name="Zhang Q.J."/>
            <person name="Zhang Y."/>
            <person name="Li K."/>
            <person name="Lu H.F."/>
            <person name="Shi C."/>
            <person name="Zhu S.T."/>
            <person name="Xiao Z.Y."/>
            <person name="Nan H."/>
            <person name="Yue Y."/>
            <person name="Zhu X.G."/>
            <person name="Wu Y."/>
            <person name="Hong X.N."/>
            <person name="Fan G.Y."/>
            <person name="Tong Y."/>
            <person name="Zhang D."/>
            <person name="Mao C.L."/>
            <person name="Liu Y.L."/>
            <person name="Hao S.J."/>
            <person name="Liu W.Q."/>
            <person name="Lv M.Q."/>
            <person name="Zhang H.B."/>
            <person name="Liu Y."/>
            <person name="Hu-Tang G.R."/>
            <person name="Wang J.P."/>
            <person name="Wang J.H."/>
            <person name="Sun Y.H."/>
            <person name="Ni S.B."/>
            <person name="Chen W.B."/>
            <person name="Zhang X.C."/>
            <person name="Jiao Y.N."/>
            <person name="Eichler E.E."/>
            <person name="Li G.H."/>
            <person name="Liu X."/>
            <person name="Gao L.Z."/>
        </authorList>
    </citation>
    <scope>NUCLEOTIDE SEQUENCE [LARGE SCALE GENOMIC DNA]</scope>
    <source>
        <strain evidence="3">cv. GT1</strain>
        <tissue evidence="2">Leaf</tissue>
    </source>
</reference>
<feature type="transmembrane region" description="Helical" evidence="1">
    <location>
        <begin position="111"/>
        <end position="131"/>
    </location>
</feature>
<feature type="transmembrane region" description="Helical" evidence="1">
    <location>
        <begin position="143"/>
        <end position="166"/>
    </location>
</feature>
<gene>
    <name evidence="2" type="ORF">GH714_037394</name>
</gene>
<feature type="transmembrane region" description="Helical" evidence="1">
    <location>
        <begin position="71"/>
        <end position="90"/>
    </location>
</feature>
<comment type="caution">
    <text evidence="2">The sequence shown here is derived from an EMBL/GenBank/DDBJ whole genome shotgun (WGS) entry which is preliminary data.</text>
</comment>
<accession>A0A6A6L4L1</accession>
<organism evidence="2 3">
    <name type="scientific">Hevea brasiliensis</name>
    <name type="common">Para rubber tree</name>
    <name type="synonym">Siphonia brasiliensis</name>
    <dbReference type="NCBI Taxonomy" id="3981"/>
    <lineage>
        <taxon>Eukaryota</taxon>
        <taxon>Viridiplantae</taxon>
        <taxon>Streptophyta</taxon>
        <taxon>Embryophyta</taxon>
        <taxon>Tracheophyta</taxon>
        <taxon>Spermatophyta</taxon>
        <taxon>Magnoliopsida</taxon>
        <taxon>eudicotyledons</taxon>
        <taxon>Gunneridae</taxon>
        <taxon>Pentapetalae</taxon>
        <taxon>rosids</taxon>
        <taxon>fabids</taxon>
        <taxon>Malpighiales</taxon>
        <taxon>Euphorbiaceae</taxon>
        <taxon>Crotonoideae</taxon>
        <taxon>Micrandreae</taxon>
        <taxon>Hevea</taxon>
    </lineage>
</organism>
<dbReference type="AlphaFoldDB" id="A0A6A6L4L1"/>
<proteinExistence type="predicted"/>
<evidence type="ECO:0000313" key="3">
    <source>
        <dbReference type="Proteomes" id="UP000467840"/>
    </source>
</evidence>
<sequence>MLKSLKDFKKWLEEIKLEFMEGNEGFGPFLKQMMQDWTQEAEDIGRFIENCDGRRAFAITNGLSPGREYNLPWIFLVFFSCVARYWFFFISKSALRDYIDNSISTNPPSMLIFQSICLGFALFDFLVVSYIESIGPIVDYHEIGRVGKTAIVLISSFAALIFRLLVQDIYHSYMLIIVTAELHAYFQLLYYSRDHGFWDVFFVASLQIIIINLNDEEFKKCLEEIKLGFMETVEGFGSFLRQMTQEWIQETEDIGRFIKNCDGNRAFAIKKGLSPEKYALKILSGADDLASKPASTPMDCSLKLKKDAGVALSNPASYRRMIGTVDVDIGDTGGDTDIDSTGGNKGIDFEDVGNFGVIDFPRGSGVGNIDAGGSSSSSVDVEVGGGKRGEIVLEMVPK</sequence>
<keyword evidence="1" id="KW-0812">Transmembrane</keyword>
<name>A0A6A6L4L1_HEVBR</name>
<keyword evidence="1" id="KW-1133">Transmembrane helix</keyword>
<dbReference type="EMBL" id="JAAGAX010000013">
    <property type="protein sequence ID" value="KAF2296320.1"/>
    <property type="molecule type" value="Genomic_DNA"/>
</dbReference>